<evidence type="ECO:0000256" key="7">
    <source>
        <dbReference type="ARBA" id="ARBA00023136"/>
    </source>
</evidence>
<dbReference type="InterPro" id="IPR045851">
    <property type="entry name" value="AMP-bd_C_sf"/>
</dbReference>
<dbReference type="GO" id="GO:0003774">
    <property type="term" value="F:cytoskeletal motor activity"/>
    <property type="evidence" value="ECO:0007669"/>
    <property type="project" value="InterPro"/>
</dbReference>
<evidence type="ECO:0000256" key="4">
    <source>
        <dbReference type="ARBA" id="ARBA00022475"/>
    </source>
</evidence>
<dbReference type="Pfam" id="PF08345">
    <property type="entry name" value="YscJ_FliF_C"/>
    <property type="match status" value="1"/>
</dbReference>
<feature type="non-terminal residue" evidence="11">
    <location>
        <position position="289"/>
    </location>
</feature>
<evidence type="ECO:0000256" key="2">
    <source>
        <dbReference type="ARBA" id="ARBA00004651"/>
    </source>
</evidence>
<dbReference type="PANTHER" id="PTHR30046">
    <property type="entry name" value="FLAGELLAR M-RING PROTEIN"/>
    <property type="match status" value="1"/>
</dbReference>
<name>A0A3B0RCI7_9ZZZZ</name>
<evidence type="ECO:0000256" key="3">
    <source>
        <dbReference type="ARBA" id="ARBA00007971"/>
    </source>
</evidence>
<dbReference type="PRINTS" id="PR01009">
    <property type="entry name" value="FLGMRINGFLIF"/>
</dbReference>
<evidence type="ECO:0000256" key="8">
    <source>
        <dbReference type="ARBA" id="ARBA00023143"/>
    </source>
</evidence>
<keyword evidence="5" id="KW-0812">Transmembrane</keyword>
<feature type="domain" description="Flagellar M-ring N-terminal" evidence="9">
    <location>
        <begin position="38"/>
        <end position="206"/>
    </location>
</feature>
<reference evidence="11" key="1">
    <citation type="submission" date="2018-06" db="EMBL/GenBank/DDBJ databases">
        <authorList>
            <person name="Zhirakovskaya E."/>
        </authorList>
    </citation>
    <scope>NUCLEOTIDE SEQUENCE</scope>
</reference>
<accession>A0A3B0RCI7</accession>
<dbReference type="InterPro" id="IPR000067">
    <property type="entry name" value="FlgMring_FliF"/>
</dbReference>
<keyword evidence="4" id="KW-1003">Cell membrane</keyword>
<dbReference type="GO" id="GO:0071973">
    <property type="term" value="P:bacterial-type flagellum-dependent cell motility"/>
    <property type="evidence" value="ECO:0007669"/>
    <property type="project" value="InterPro"/>
</dbReference>
<evidence type="ECO:0000256" key="5">
    <source>
        <dbReference type="ARBA" id="ARBA00022692"/>
    </source>
</evidence>
<dbReference type="InterPro" id="IPR013556">
    <property type="entry name" value="Flag_M-ring_C"/>
</dbReference>
<evidence type="ECO:0000259" key="10">
    <source>
        <dbReference type="Pfam" id="PF08345"/>
    </source>
</evidence>
<sequence>MQGFISVWNGLTAGKRLLLLIVVPATIFAFSMLARTASTPSMTLLYSGLDSSAAGEVVAALERLDVRTDVRGDSIYVPVDKRDSVRMSLAREGLPQQGQAGYELLESLNGFSTTSDLFDVTYWRAVEGELARTIVATPGIKAARVHIAQGRGGAFSRNAPESKAVVTVTMGRGNLSVGQAQAIRFLVSSSVPALTAERVAVLDSDRGVVLSPGNLEQTAGGQAGGADRERKLEAGVLNLLEARVGAGNVRVQIAVEVDHEREAITERVIDPAGRVMSSKETTEVTETTS</sequence>
<feature type="domain" description="Flagellar M-ring C-terminal" evidence="10">
    <location>
        <begin position="240"/>
        <end position="286"/>
    </location>
</feature>
<evidence type="ECO:0000313" key="11">
    <source>
        <dbReference type="EMBL" id="VAV91014.1"/>
    </source>
</evidence>
<proteinExistence type="inferred from homology"/>
<organism evidence="11">
    <name type="scientific">hydrothermal vent metagenome</name>
    <dbReference type="NCBI Taxonomy" id="652676"/>
    <lineage>
        <taxon>unclassified sequences</taxon>
        <taxon>metagenomes</taxon>
        <taxon>ecological metagenomes</taxon>
    </lineage>
</organism>
<dbReference type="InterPro" id="IPR043427">
    <property type="entry name" value="YscJ/FliF"/>
</dbReference>
<dbReference type="GO" id="GO:0005886">
    <property type="term" value="C:plasma membrane"/>
    <property type="evidence" value="ECO:0007669"/>
    <property type="project" value="UniProtKB-SubCell"/>
</dbReference>
<evidence type="ECO:0000259" key="9">
    <source>
        <dbReference type="Pfam" id="PF01514"/>
    </source>
</evidence>
<keyword evidence="8" id="KW-0975">Bacterial flagellum</keyword>
<keyword evidence="11" id="KW-0969">Cilium</keyword>
<comment type="similarity">
    <text evidence="3">Belongs to the FliF family.</text>
</comment>
<keyword evidence="11" id="KW-0282">Flagellum</keyword>
<dbReference type="Pfam" id="PF01514">
    <property type="entry name" value="YscJ_FliF"/>
    <property type="match status" value="1"/>
</dbReference>
<gene>
    <name evidence="11" type="ORF">MNBD_ALPHA05-1933</name>
</gene>
<dbReference type="AlphaFoldDB" id="A0A3B0RCI7"/>
<dbReference type="Gene3D" id="3.30.300.30">
    <property type="match status" value="1"/>
</dbReference>
<evidence type="ECO:0000256" key="1">
    <source>
        <dbReference type="ARBA" id="ARBA00004117"/>
    </source>
</evidence>
<keyword evidence="11" id="KW-0966">Cell projection</keyword>
<keyword evidence="7" id="KW-0472">Membrane</keyword>
<dbReference type="InterPro" id="IPR006182">
    <property type="entry name" value="FliF_N_dom"/>
</dbReference>
<protein>
    <submittedName>
        <fullName evidence="11">Flagellar M-ring protein FliF</fullName>
    </submittedName>
</protein>
<evidence type="ECO:0000256" key="6">
    <source>
        <dbReference type="ARBA" id="ARBA00022989"/>
    </source>
</evidence>
<dbReference type="PANTHER" id="PTHR30046:SF0">
    <property type="entry name" value="FLAGELLAR M-RING PROTEIN"/>
    <property type="match status" value="1"/>
</dbReference>
<comment type="subcellular location">
    <subcellularLocation>
        <location evidence="1">Bacterial flagellum basal body</location>
    </subcellularLocation>
    <subcellularLocation>
        <location evidence="2">Cell membrane</location>
        <topology evidence="2">Multi-pass membrane protein</topology>
    </subcellularLocation>
</comment>
<keyword evidence="6" id="KW-1133">Transmembrane helix</keyword>
<dbReference type="GO" id="GO:0009431">
    <property type="term" value="C:bacterial-type flagellum basal body, MS ring"/>
    <property type="evidence" value="ECO:0007669"/>
    <property type="project" value="InterPro"/>
</dbReference>
<dbReference type="EMBL" id="UOEH01000052">
    <property type="protein sequence ID" value="VAV91014.1"/>
    <property type="molecule type" value="Genomic_DNA"/>
</dbReference>